<dbReference type="OrthoDB" id="10251508at2759"/>
<proteinExistence type="predicted"/>
<reference evidence="5 6" key="1">
    <citation type="submission" date="2015-09" db="EMBL/GenBank/DDBJ databases">
        <title>Draft genome of the scarab beetle Oryctes borbonicus.</title>
        <authorList>
            <person name="Meyer J.M."/>
            <person name="Markov G.V."/>
            <person name="Baskaran P."/>
            <person name="Herrmann M."/>
            <person name="Sommer R.J."/>
            <person name="Roedelsperger C."/>
        </authorList>
    </citation>
    <scope>NUCLEOTIDE SEQUENCE [LARGE SCALE GENOMIC DNA]</scope>
    <source>
        <strain evidence="5">OB123</strain>
        <tissue evidence="5">Whole animal</tissue>
    </source>
</reference>
<evidence type="ECO:0000256" key="3">
    <source>
        <dbReference type="ARBA" id="ARBA00022989"/>
    </source>
</evidence>
<organism evidence="5 6">
    <name type="scientific">Oryctes borbonicus</name>
    <dbReference type="NCBI Taxonomy" id="1629725"/>
    <lineage>
        <taxon>Eukaryota</taxon>
        <taxon>Metazoa</taxon>
        <taxon>Ecdysozoa</taxon>
        <taxon>Arthropoda</taxon>
        <taxon>Hexapoda</taxon>
        <taxon>Insecta</taxon>
        <taxon>Pterygota</taxon>
        <taxon>Neoptera</taxon>
        <taxon>Endopterygota</taxon>
        <taxon>Coleoptera</taxon>
        <taxon>Polyphaga</taxon>
        <taxon>Scarabaeiformia</taxon>
        <taxon>Scarabaeidae</taxon>
        <taxon>Dynastinae</taxon>
        <taxon>Oryctes</taxon>
    </lineage>
</organism>
<dbReference type="GO" id="GO:0016020">
    <property type="term" value="C:membrane"/>
    <property type="evidence" value="ECO:0007669"/>
    <property type="project" value="UniProtKB-SubCell"/>
</dbReference>
<comment type="caution">
    <text evidence="5">The sequence shown here is derived from an EMBL/GenBank/DDBJ whole genome shotgun (WGS) entry which is preliminary data.</text>
</comment>
<keyword evidence="6" id="KW-1185">Reference proteome</keyword>
<dbReference type="GO" id="GO:0006685">
    <property type="term" value="P:sphingomyelin catabolic process"/>
    <property type="evidence" value="ECO:0007669"/>
    <property type="project" value="TreeGrafter"/>
</dbReference>
<comment type="subcellular location">
    <subcellularLocation>
        <location evidence="1">Membrane</location>
        <topology evidence="1">Single-pass membrane protein</topology>
    </subcellularLocation>
</comment>
<sequence>MESDSFMNQVYIALSKPIQSRCADLTILFQKGTLRDLQAVFPVLIDNIFGPQGTLSWDLRTITATVKSHDFHTLQQFFSPCGPFFQLIYGLLKDSYIKYDFSPAFLPMKVKQMLESSHVHPFYVDLIPVNSQNKQITSLLLNPFDYYMFHFAYYLINPFHQRSGLTLQSSWSTVYYILCCDYVLHFLPTTVGALILPVIHYSGKNPVQHYQQQVARPPARVSKLLKTNLFGEAANEFPVILQPLEKHPRSEIWRSETILTVFLDMWLNNDQISHPIESNFNITLAKKPLHFNELPAGEYIRIIR</sequence>
<evidence type="ECO:0000256" key="2">
    <source>
        <dbReference type="ARBA" id="ARBA00022692"/>
    </source>
</evidence>
<dbReference type="EMBL" id="LJIG01009613">
    <property type="protein sequence ID" value="KRT82729.1"/>
    <property type="molecule type" value="Genomic_DNA"/>
</dbReference>
<dbReference type="GO" id="GO:0046513">
    <property type="term" value="P:ceramide biosynthetic process"/>
    <property type="evidence" value="ECO:0007669"/>
    <property type="project" value="TreeGrafter"/>
</dbReference>
<dbReference type="PANTHER" id="PTHR12988:SF6">
    <property type="entry name" value="SPHINGOMYELIN PHOSPHODIESTERASE 4"/>
    <property type="match status" value="1"/>
</dbReference>
<keyword evidence="2" id="KW-0812">Transmembrane</keyword>
<gene>
    <name evidence="5" type="ORF">AMK59_3136</name>
</gene>
<keyword evidence="3" id="KW-1133">Transmembrane helix</keyword>
<dbReference type="Pfam" id="PF14724">
    <property type="entry name" value="mit_SMPDase"/>
    <property type="match status" value="1"/>
</dbReference>
<dbReference type="GO" id="GO:0046475">
    <property type="term" value="P:glycerophospholipid catabolic process"/>
    <property type="evidence" value="ECO:0007669"/>
    <property type="project" value="TreeGrafter"/>
</dbReference>
<evidence type="ECO:0000313" key="6">
    <source>
        <dbReference type="Proteomes" id="UP000051574"/>
    </source>
</evidence>
<accession>A0A0T6B5S5</accession>
<dbReference type="InterPro" id="IPR024129">
    <property type="entry name" value="Sphingomy_SMPD4"/>
</dbReference>
<name>A0A0T6B5S5_9SCAR</name>
<evidence type="ECO:0000313" key="5">
    <source>
        <dbReference type="EMBL" id="KRT82729.1"/>
    </source>
</evidence>
<keyword evidence="4" id="KW-0472">Membrane</keyword>
<dbReference type="GO" id="GO:0050290">
    <property type="term" value="F:sphingomyelin phosphodiesterase D activity"/>
    <property type="evidence" value="ECO:0007669"/>
    <property type="project" value="InterPro"/>
</dbReference>
<evidence type="ECO:0000256" key="1">
    <source>
        <dbReference type="ARBA" id="ARBA00004167"/>
    </source>
</evidence>
<protein>
    <submittedName>
        <fullName evidence="5">Uncharacterized protein</fullName>
    </submittedName>
</protein>
<dbReference type="PANTHER" id="PTHR12988">
    <property type="entry name" value="SPHINGOMYELIN PHOSPHODIESTERASE 4"/>
    <property type="match status" value="1"/>
</dbReference>
<feature type="non-terminal residue" evidence="5">
    <location>
        <position position="304"/>
    </location>
</feature>
<dbReference type="Proteomes" id="UP000051574">
    <property type="component" value="Unassembled WGS sequence"/>
</dbReference>
<dbReference type="AlphaFoldDB" id="A0A0T6B5S5"/>
<evidence type="ECO:0000256" key="4">
    <source>
        <dbReference type="ARBA" id="ARBA00023136"/>
    </source>
</evidence>